<reference evidence="2" key="1">
    <citation type="submission" date="2023-08" db="EMBL/GenBank/DDBJ databases">
        <title>Black Yeasts Isolated from many extreme environments.</title>
        <authorList>
            <person name="Coleine C."/>
            <person name="Stajich J.E."/>
            <person name="Selbmann L."/>
        </authorList>
    </citation>
    <scope>NUCLEOTIDE SEQUENCE</scope>
    <source>
        <strain evidence="2">CCFEE 5810</strain>
    </source>
</reference>
<feature type="compositionally biased region" description="Low complexity" evidence="1">
    <location>
        <begin position="46"/>
        <end position="56"/>
    </location>
</feature>
<dbReference type="AlphaFoldDB" id="A0AAN7VL18"/>
<gene>
    <name evidence="2" type="ORF">LTR97_012119</name>
</gene>
<proteinExistence type="predicted"/>
<organism evidence="2 3">
    <name type="scientific">Elasticomyces elasticus</name>
    <dbReference type="NCBI Taxonomy" id="574655"/>
    <lineage>
        <taxon>Eukaryota</taxon>
        <taxon>Fungi</taxon>
        <taxon>Dikarya</taxon>
        <taxon>Ascomycota</taxon>
        <taxon>Pezizomycotina</taxon>
        <taxon>Dothideomycetes</taxon>
        <taxon>Dothideomycetidae</taxon>
        <taxon>Mycosphaerellales</taxon>
        <taxon>Teratosphaeriaceae</taxon>
        <taxon>Elasticomyces</taxon>
    </lineage>
</organism>
<protein>
    <submittedName>
        <fullName evidence="2">Uncharacterized protein</fullName>
    </submittedName>
</protein>
<feature type="region of interest" description="Disordered" evidence="1">
    <location>
        <begin position="1"/>
        <end position="56"/>
    </location>
</feature>
<sequence length="596" mass="62530">MALDPPNIPQTSDAQPASNIPPIAMVSQPSPANAKPAFNPQSISTAPPLQSSQPLQQFAPPFDLRLFPKPYQSASGHWSRLKQPLASLSAVGNAQPALNPSSDAMALRSPSADAEPDANQLLTAMTSPPLDIRPTSNMPPSIAMAPPPQPVYLLLRQLPVNSYPLRDPQYRLTHMTYFDPPANRNRQPASNALRTAVASQPPSAIDGRPPSNISRTATAPQPLFAIDEQPASNASRAAVAPQPSSANDHSDSKHSPGTAAPSARTTQPPTGPHPISNAQPATNNPSAPMAPSSQLAQLVVKSEPVSDAQQAAATSLMPKAPDSQPAQPASNSAPATMPPADPTQPDEYPHPLKNAAQYYLEKPPTNTTDRIIMRELRAVYDSLSYAHMNTLRTKFLATLPTQGKLKNERLRLTFDESDDPRSNPVHLAAEKVKHRVESGEKNKTAGGMVVSQPNGMPMGSGQQAGMIGGPQLGNATNGGGGMSSYRSNVPVGSGQYYGAVNGQQLGQVSNSVGMMPAQPSNIPLSSGQYSGPASGPQPGNDINPGDWLLAQASNVPVSSGQHLGGVNSQQSGIAFNDVAGSSTDYHMIQDGTVMHL</sequence>
<name>A0AAN7VL18_9PEZI</name>
<feature type="region of interest" description="Disordered" evidence="1">
    <location>
        <begin position="176"/>
        <end position="216"/>
    </location>
</feature>
<feature type="region of interest" description="Disordered" evidence="1">
    <location>
        <begin position="432"/>
        <end position="451"/>
    </location>
</feature>
<feature type="compositionally biased region" description="Basic and acidic residues" evidence="1">
    <location>
        <begin position="432"/>
        <end position="443"/>
    </location>
</feature>
<feature type="compositionally biased region" description="Low complexity" evidence="1">
    <location>
        <begin position="318"/>
        <end position="335"/>
    </location>
</feature>
<feature type="region of interest" description="Disordered" evidence="1">
    <location>
        <begin position="520"/>
        <end position="546"/>
    </location>
</feature>
<evidence type="ECO:0000313" key="3">
    <source>
        <dbReference type="Proteomes" id="UP001310594"/>
    </source>
</evidence>
<comment type="caution">
    <text evidence="2">The sequence shown here is derived from an EMBL/GenBank/DDBJ whole genome shotgun (WGS) entry which is preliminary data.</text>
</comment>
<dbReference type="Proteomes" id="UP001310594">
    <property type="component" value="Unassembled WGS sequence"/>
</dbReference>
<feature type="compositionally biased region" description="Polar residues" evidence="1">
    <location>
        <begin position="520"/>
        <end position="531"/>
    </location>
</feature>
<feature type="compositionally biased region" description="Polar residues" evidence="1">
    <location>
        <begin position="184"/>
        <end position="202"/>
    </location>
</feature>
<feature type="region of interest" description="Disordered" evidence="1">
    <location>
        <begin position="231"/>
        <end position="351"/>
    </location>
</feature>
<dbReference type="EMBL" id="JAVRQU010000024">
    <property type="protein sequence ID" value="KAK5690566.1"/>
    <property type="molecule type" value="Genomic_DNA"/>
</dbReference>
<feature type="compositionally biased region" description="Polar residues" evidence="1">
    <location>
        <begin position="276"/>
        <end position="296"/>
    </location>
</feature>
<accession>A0AAN7VL18</accession>
<feature type="compositionally biased region" description="Polar residues" evidence="1">
    <location>
        <begin position="9"/>
        <end position="18"/>
    </location>
</feature>
<evidence type="ECO:0000256" key="1">
    <source>
        <dbReference type="SAM" id="MobiDB-lite"/>
    </source>
</evidence>
<evidence type="ECO:0000313" key="2">
    <source>
        <dbReference type="EMBL" id="KAK5690566.1"/>
    </source>
</evidence>